<keyword evidence="3" id="KW-1185">Reference proteome</keyword>
<sequence>MLLRLSSDNPWVVQRPIAQSAQQGAVKPPLPREHQGVVRQPIPRPPPKNAITLELSSPVWRHRFLARHKHEEMSVRTALRPPPWNPKRLSSPLEVRSPTPSGTSGPLEERSFTPTGTSGPLEERSLTLTGTRSLFITLAQCNSEADTKAVNYAHIYASSGLIQRVEAWLETIDLQ</sequence>
<reference evidence="2 3" key="1">
    <citation type="submission" date="2016-07" db="EMBL/GenBank/DDBJ databases">
        <title>Multiple horizontal gene transfer events from other fungi enriched the ability of initially mycotrophic Trichoderma (Ascomycota) to feed on dead plant biomass.</title>
        <authorList>
            <consortium name="DOE Joint Genome Institute"/>
            <person name="Aerts A."/>
            <person name="Atanasova L."/>
            <person name="Chenthamara K."/>
            <person name="Zhang J."/>
            <person name="Grujic M."/>
            <person name="Henrissat B."/>
            <person name="Kuo A."/>
            <person name="Salamov A."/>
            <person name="Lipzen A."/>
            <person name="Labutti K."/>
            <person name="Barry K."/>
            <person name="Miao Y."/>
            <person name="Rahimi M.J."/>
            <person name="Shen Q."/>
            <person name="Grigoriev I.V."/>
            <person name="Kubicek C.P."/>
            <person name="Druzhinina I.S."/>
        </authorList>
    </citation>
    <scope>NUCLEOTIDE SEQUENCE [LARGE SCALE GENOMIC DNA]</scope>
    <source>
        <strain evidence="2 3">CBS 433.97</strain>
    </source>
</reference>
<feature type="region of interest" description="Disordered" evidence="1">
    <location>
        <begin position="19"/>
        <end position="53"/>
    </location>
</feature>
<dbReference type="EMBL" id="KZ679256">
    <property type="protein sequence ID" value="PTB46573.1"/>
    <property type="molecule type" value="Genomic_DNA"/>
</dbReference>
<protein>
    <submittedName>
        <fullName evidence="2">Uncharacterized protein</fullName>
    </submittedName>
</protein>
<accession>A0A2T3ZP38</accession>
<evidence type="ECO:0000256" key="1">
    <source>
        <dbReference type="SAM" id="MobiDB-lite"/>
    </source>
</evidence>
<name>A0A2T3ZP38_TRIA4</name>
<dbReference type="Proteomes" id="UP000240493">
    <property type="component" value="Unassembled WGS sequence"/>
</dbReference>
<gene>
    <name evidence="2" type="ORF">M441DRAFT_22575</name>
</gene>
<proteinExistence type="predicted"/>
<evidence type="ECO:0000313" key="2">
    <source>
        <dbReference type="EMBL" id="PTB46573.1"/>
    </source>
</evidence>
<dbReference type="AlphaFoldDB" id="A0A2T3ZP38"/>
<organism evidence="2 3">
    <name type="scientific">Trichoderma asperellum (strain ATCC 204424 / CBS 433.97 / NBRC 101777)</name>
    <dbReference type="NCBI Taxonomy" id="1042311"/>
    <lineage>
        <taxon>Eukaryota</taxon>
        <taxon>Fungi</taxon>
        <taxon>Dikarya</taxon>
        <taxon>Ascomycota</taxon>
        <taxon>Pezizomycotina</taxon>
        <taxon>Sordariomycetes</taxon>
        <taxon>Hypocreomycetidae</taxon>
        <taxon>Hypocreales</taxon>
        <taxon>Hypocreaceae</taxon>
        <taxon>Trichoderma</taxon>
    </lineage>
</organism>
<feature type="region of interest" description="Disordered" evidence="1">
    <location>
        <begin position="71"/>
        <end position="126"/>
    </location>
</feature>
<evidence type="ECO:0000313" key="3">
    <source>
        <dbReference type="Proteomes" id="UP000240493"/>
    </source>
</evidence>